<dbReference type="EMBL" id="JAAIKT010000034">
    <property type="protein sequence ID" value="NEW73711.1"/>
    <property type="molecule type" value="Genomic_DNA"/>
</dbReference>
<gene>
    <name evidence="2" type="ORF">G4H13_25935</name>
</gene>
<dbReference type="SUPFAM" id="SSF54909">
    <property type="entry name" value="Dimeric alpha+beta barrel"/>
    <property type="match status" value="1"/>
</dbReference>
<dbReference type="Proteomes" id="UP000476310">
    <property type="component" value="Unassembled WGS sequence"/>
</dbReference>
<reference evidence="2" key="1">
    <citation type="submission" date="2020-02" db="EMBL/GenBank/DDBJ databases">
        <title>A new Streptomyces sp. for controlling soil-borne diseases.</title>
        <authorList>
            <person name="Li X."/>
            <person name="Tian Y."/>
            <person name="Gao K."/>
        </authorList>
    </citation>
    <scope>NUCLEOTIDE SEQUENCE [LARGE SCALE GENOMIC DNA]</scope>
    <source>
        <strain evidence="2">0250</strain>
    </source>
</reference>
<keyword evidence="3" id="KW-1185">Reference proteome</keyword>
<name>A0A6G4AM65_9ACTN</name>
<evidence type="ECO:0000313" key="2">
    <source>
        <dbReference type="EMBL" id="NEW73711.1"/>
    </source>
</evidence>
<dbReference type="AlphaFoldDB" id="A0A6G4AM65"/>
<dbReference type="InterPro" id="IPR011008">
    <property type="entry name" value="Dimeric_a/b-barrel"/>
</dbReference>
<feature type="region of interest" description="Disordered" evidence="1">
    <location>
        <begin position="1"/>
        <end position="26"/>
    </location>
</feature>
<evidence type="ECO:0000313" key="3">
    <source>
        <dbReference type="Proteomes" id="UP000476310"/>
    </source>
</evidence>
<proteinExistence type="predicted"/>
<accession>A0A6G4AM65</accession>
<dbReference type="GO" id="GO:0016857">
    <property type="term" value="F:racemase and epimerase activity, acting on carbohydrates and derivatives"/>
    <property type="evidence" value="ECO:0007669"/>
    <property type="project" value="InterPro"/>
</dbReference>
<comment type="caution">
    <text evidence="2">The sequence shown here is derived from an EMBL/GenBank/DDBJ whole genome shotgun (WGS) entry which is preliminary data.</text>
</comment>
<sequence>MRIAPHTTAREDSIEEYEPAHSEVPGELTDAVRAAGATSWTIWDSGSDLFHVLGCEDLGCASSRRW</sequence>
<evidence type="ECO:0000256" key="1">
    <source>
        <dbReference type="SAM" id="MobiDB-lite"/>
    </source>
</evidence>
<organism evidence="2 3">
    <name type="scientific">Streptomyces rhizosphaericus</name>
    <dbReference type="NCBI Taxonomy" id="114699"/>
    <lineage>
        <taxon>Bacteria</taxon>
        <taxon>Bacillati</taxon>
        <taxon>Actinomycetota</taxon>
        <taxon>Actinomycetes</taxon>
        <taxon>Kitasatosporales</taxon>
        <taxon>Streptomycetaceae</taxon>
        <taxon>Streptomyces</taxon>
        <taxon>Streptomyces violaceusniger group</taxon>
    </lineage>
</organism>
<dbReference type="InterPro" id="IPR008000">
    <property type="entry name" value="Rham/fucose_mutarotase"/>
</dbReference>
<dbReference type="Gene3D" id="3.30.70.100">
    <property type="match status" value="1"/>
</dbReference>
<dbReference type="Pfam" id="PF05336">
    <property type="entry name" value="rhaM"/>
    <property type="match status" value="1"/>
</dbReference>
<protein>
    <submittedName>
        <fullName evidence="2">L-rhamnose mutarotase</fullName>
    </submittedName>
</protein>